<keyword evidence="1" id="KW-1185">Reference proteome</keyword>
<evidence type="ECO:0000313" key="2">
    <source>
        <dbReference type="WBParaSite" id="PSAMB.scaffold2837size20940.g19333.t1"/>
    </source>
</evidence>
<dbReference type="GO" id="GO:0030424">
    <property type="term" value="C:axon"/>
    <property type="evidence" value="ECO:0007669"/>
    <property type="project" value="TreeGrafter"/>
</dbReference>
<organism evidence="1 2">
    <name type="scientific">Plectus sambesii</name>
    <dbReference type="NCBI Taxonomy" id="2011161"/>
    <lineage>
        <taxon>Eukaryota</taxon>
        <taxon>Metazoa</taxon>
        <taxon>Ecdysozoa</taxon>
        <taxon>Nematoda</taxon>
        <taxon>Chromadorea</taxon>
        <taxon>Plectida</taxon>
        <taxon>Plectina</taxon>
        <taxon>Plectoidea</taxon>
        <taxon>Plectidae</taxon>
        <taxon>Plectus</taxon>
    </lineage>
</organism>
<dbReference type="PANTHER" id="PTHR34722">
    <property type="entry name" value="HOMOLOG OF ODR-2 (TWO)-RELATED"/>
    <property type="match status" value="1"/>
</dbReference>
<accession>A0A914W1G4</accession>
<dbReference type="GO" id="GO:0042048">
    <property type="term" value="P:olfactory behavior"/>
    <property type="evidence" value="ECO:0007669"/>
    <property type="project" value="TreeGrafter"/>
</dbReference>
<sequence>MATDFLRLFSYVLANVSDLTHPTAASDYNPLQAYRLTCYSCMSQYLEEQYSYIAYLYSKPVVFTDRCDEKLFDHRYLGLHNCTDMCITLRIEDRVGGRKRYGYLRGCMSDVLNYNDSAIRPFSYHDKCYHIRLRDLFVRGSNYGFEESDHAHMCSCHNDRCNSAAALRSMRTYLFFGLIGLTALLSRHRLLFSH</sequence>
<name>A0A914W1G4_9BILA</name>
<dbReference type="GO" id="GO:1990834">
    <property type="term" value="P:response to odorant"/>
    <property type="evidence" value="ECO:0007669"/>
    <property type="project" value="TreeGrafter"/>
</dbReference>
<proteinExistence type="predicted"/>
<dbReference type="InterPro" id="IPR010558">
    <property type="entry name" value="Ly-6-related"/>
</dbReference>
<dbReference type="Pfam" id="PF06579">
    <property type="entry name" value="Ly-6_related"/>
    <property type="match status" value="1"/>
</dbReference>
<dbReference type="GO" id="GO:0043025">
    <property type="term" value="C:neuronal cell body"/>
    <property type="evidence" value="ECO:0007669"/>
    <property type="project" value="TreeGrafter"/>
</dbReference>
<dbReference type="Proteomes" id="UP000887566">
    <property type="component" value="Unplaced"/>
</dbReference>
<dbReference type="PANTHER" id="PTHR34722:SF3">
    <property type="entry name" value="HOMOLOG OF ODR-2 (TWO)"/>
    <property type="match status" value="1"/>
</dbReference>
<dbReference type="AlphaFoldDB" id="A0A914W1G4"/>
<evidence type="ECO:0000313" key="1">
    <source>
        <dbReference type="Proteomes" id="UP000887566"/>
    </source>
</evidence>
<reference evidence="2" key="1">
    <citation type="submission" date="2022-11" db="UniProtKB">
        <authorList>
            <consortium name="WormBaseParasite"/>
        </authorList>
    </citation>
    <scope>IDENTIFICATION</scope>
</reference>
<protein>
    <submittedName>
        <fullName evidence="2">Uncharacterized protein</fullName>
    </submittedName>
</protein>
<dbReference type="WBParaSite" id="PSAMB.scaffold2837size20940.g19333.t1">
    <property type="protein sequence ID" value="PSAMB.scaffold2837size20940.g19333.t1"/>
    <property type="gene ID" value="PSAMB.scaffold2837size20940.g19333"/>
</dbReference>